<name>V5Q8J4_9CAUD</name>
<evidence type="ECO:0000313" key="1">
    <source>
        <dbReference type="EMBL" id="AHB12111.1"/>
    </source>
</evidence>
<keyword evidence="2" id="KW-1185">Reference proteome</keyword>
<dbReference type="Proteomes" id="UP000018622">
    <property type="component" value="Segment"/>
</dbReference>
<dbReference type="KEGG" id="vg:17777793"/>
<protein>
    <submittedName>
        <fullName evidence="1">Uncharacterized protein</fullName>
    </submittedName>
</protein>
<reference evidence="1 2" key="1">
    <citation type="journal article" date="2014" name="J. Bacteriol.">
        <title>Characterization of novel virulent broad-host-range phages of Xylella fastidiosa and Xanthomonas.</title>
        <authorList>
            <person name="Ahern S.J."/>
            <person name="Das M."/>
            <person name="Bhowmick T.S."/>
            <person name="Young R."/>
            <person name="Gonzalez C.F."/>
        </authorList>
    </citation>
    <scope>NUCLEOTIDE SEQUENCE [LARGE SCALE GENOMIC DNA]</scope>
</reference>
<sequence>MLYERNVVGSMVGAVANRMLKDCDGVVIAKAKTPTGRYTGAFHVQALGEAPDARIPKYTIATICPPSTYPKWPKQYAVKRTEYGGRVTTVARFSKEADANEYLKLRNERAHTEVKDRYKMERRGPWLCIIDAEAPAAKFAIAKFASSHEVTAAAFLQRLNRG</sequence>
<accession>V5Q8J4</accession>
<evidence type="ECO:0000313" key="2">
    <source>
        <dbReference type="Proteomes" id="UP000018622"/>
    </source>
</evidence>
<dbReference type="EMBL" id="KF626666">
    <property type="protein sequence ID" value="AHB12111.1"/>
    <property type="molecule type" value="Genomic_DNA"/>
</dbReference>
<proteinExistence type="predicted"/>
<organism evidence="1 2">
    <name type="scientific">Xylella phage Paz</name>
    <dbReference type="NCBI Taxonomy" id="1415145"/>
    <lineage>
        <taxon>Viruses</taxon>
        <taxon>Duplodnaviria</taxon>
        <taxon>Heunggongvirae</taxon>
        <taxon>Uroviricota</taxon>
        <taxon>Caudoviricetes</taxon>
        <taxon>Autographivirales</taxon>
        <taxon>Autonotataviridae</taxon>
        <taxon>Gujervirinae</taxon>
        <taxon>Pazvirus</taxon>
        <taxon>Pazvirus paz</taxon>
    </lineage>
</organism>
<dbReference type="RefSeq" id="YP_008858889.1">
    <property type="nucleotide sequence ID" value="NC_022982.1"/>
</dbReference>
<gene>
    <name evidence="1" type="ORF">Paz_14</name>
</gene>
<dbReference type="GeneID" id="17777793"/>